<proteinExistence type="predicted"/>
<organism evidence="1 2">
    <name type="scientific">Peronosclerospora sorghi</name>
    <dbReference type="NCBI Taxonomy" id="230839"/>
    <lineage>
        <taxon>Eukaryota</taxon>
        <taxon>Sar</taxon>
        <taxon>Stramenopiles</taxon>
        <taxon>Oomycota</taxon>
        <taxon>Peronosporomycetes</taxon>
        <taxon>Peronosporales</taxon>
        <taxon>Peronosporaceae</taxon>
        <taxon>Peronosclerospora</taxon>
    </lineage>
</organism>
<name>A0ACC0W7H8_9STRA</name>
<evidence type="ECO:0000313" key="2">
    <source>
        <dbReference type="Proteomes" id="UP001163321"/>
    </source>
</evidence>
<accession>A0ACC0W7H8</accession>
<protein>
    <submittedName>
        <fullName evidence="1">Uncharacterized protein</fullName>
    </submittedName>
</protein>
<sequence>MPDSRTDAVSKEEETGFLLCRATNRDIYKIKFAMKVEMLAGRLTPEALMESLAERQIMHSFWYNKRGAFTHLFVVPPTALEITSKFSAIIVFRLDSTYKTNR</sequence>
<keyword evidence="2" id="KW-1185">Reference proteome</keyword>
<gene>
    <name evidence="1" type="ORF">PsorP6_006844</name>
</gene>
<evidence type="ECO:0000313" key="1">
    <source>
        <dbReference type="EMBL" id="KAI9914768.1"/>
    </source>
</evidence>
<reference evidence="1 2" key="1">
    <citation type="journal article" date="2022" name="bioRxiv">
        <title>The genome of the oomycete Peronosclerospora sorghi, a cosmopolitan pathogen of maize and sorghum, is inflated with dispersed pseudogenes.</title>
        <authorList>
            <person name="Fletcher K."/>
            <person name="Martin F."/>
            <person name="Isakeit T."/>
            <person name="Cavanaugh K."/>
            <person name="Magill C."/>
            <person name="Michelmore R."/>
        </authorList>
    </citation>
    <scope>NUCLEOTIDE SEQUENCE [LARGE SCALE GENOMIC DNA]</scope>
    <source>
        <strain evidence="1">P6</strain>
    </source>
</reference>
<dbReference type="EMBL" id="CM047582">
    <property type="protein sequence ID" value="KAI9914768.1"/>
    <property type="molecule type" value="Genomic_DNA"/>
</dbReference>
<dbReference type="Proteomes" id="UP001163321">
    <property type="component" value="Chromosome 3"/>
</dbReference>
<comment type="caution">
    <text evidence="1">The sequence shown here is derived from an EMBL/GenBank/DDBJ whole genome shotgun (WGS) entry which is preliminary data.</text>
</comment>